<reference evidence="3" key="1">
    <citation type="journal article" date="2021" name="PeerJ">
        <title>Extensive microbial diversity within the chicken gut microbiome revealed by metagenomics and culture.</title>
        <authorList>
            <person name="Gilroy R."/>
            <person name="Ravi A."/>
            <person name="Getino M."/>
            <person name="Pursley I."/>
            <person name="Horton D.L."/>
            <person name="Alikhan N.F."/>
            <person name="Baker D."/>
            <person name="Gharbi K."/>
            <person name="Hall N."/>
            <person name="Watson M."/>
            <person name="Adriaenssens E.M."/>
            <person name="Foster-Nyarko E."/>
            <person name="Jarju S."/>
            <person name="Secka A."/>
            <person name="Antonio M."/>
            <person name="Oren A."/>
            <person name="Chaudhuri R.R."/>
            <person name="La Ragione R."/>
            <person name="Hildebrand F."/>
            <person name="Pallen M.J."/>
        </authorList>
    </citation>
    <scope>NUCLEOTIDE SEQUENCE</scope>
    <source>
        <strain evidence="3">ChiGjej4B4-7305</strain>
    </source>
</reference>
<accession>A0A9D2EEV0</accession>
<evidence type="ECO:0000256" key="1">
    <source>
        <dbReference type="SAM" id="MobiDB-lite"/>
    </source>
</evidence>
<feature type="compositionally biased region" description="Basic and acidic residues" evidence="1">
    <location>
        <begin position="1"/>
        <end position="13"/>
    </location>
</feature>
<evidence type="ECO:0000313" key="3">
    <source>
        <dbReference type="EMBL" id="HIZ36334.1"/>
    </source>
</evidence>
<protein>
    <recommendedName>
        <fullName evidence="2">Bacterial SCP orthologue domain-containing protein</fullName>
    </recommendedName>
</protein>
<dbReference type="AlphaFoldDB" id="A0A9D2EEV0"/>
<comment type="caution">
    <text evidence="3">The sequence shown here is derived from an EMBL/GenBank/DDBJ whole genome shotgun (WGS) entry which is preliminary data.</text>
</comment>
<organism evidence="3 4">
    <name type="scientific">Candidatus Ruania gallistercoris</name>
    <dbReference type="NCBI Taxonomy" id="2838746"/>
    <lineage>
        <taxon>Bacteria</taxon>
        <taxon>Bacillati</taxon>
        <taxon>Actinomycetota</taxon>
        <taxon>Actinomycetes</taxon>
        <taxon>Micrococcales</taxon>
        <taxon>Ruaniaceae</taxon>
        <taxon>Ruania</taxon>
    </lineage>
</organism>
<dbReference type="Gene3D" id="3.30.1050.40">
    <property type="match status" value="1"/>
</dbReference>
<gene>
    <name evidence="3" type="ORF">H9815_11195</name>
</gene>
<dbReference type="InterPro" id="IPR036527">
    <property type="entry name" value="SCP2_sterol-bd_dom_sf"/>
</dbReference>
<dbReference type="Proteomes" id="UP000824037">
    <property type="component" value="Unassembled WGS sequence"/>
</dbReference>
<feature type="domain" description="Bacterial SCP orthologue" evidence="2">
    <location>
        <begin position="26"/>
        <end position="116"/>
    </location>
</feature>
<name>A0A9D2EEV0_9MICO</name>
<dbReference type="Pfam" id="PF17844">
    <property type="entry name" value="SCP_3"/>
    <property type="match status" value="1"/>
</dbReference>
<dbReference type="SUPFAM" id="SSF55718">
    <property type="entry name" value="SCP-like"/>
    <property type="match status" value="1"/>
</dbReference>
<reference evidence="3" key="2">
    <citation type="submission" date="2021-04" db="EMBL/GenBank/DDBJ databases">
        <authorList>
            <person name="Gilroy R."/>
        </authorList>
    </citation>
    <scope>NUCLEOTIDE SEQUENCE</scope>
    <source>
        <strain evidence="3">ChiGjej4B4-7305</strain>
    </source>
</reference>
<dbReference type="InterPro" id="IPR041629">
    <property type="entry name" value="SCP_3"/>
</dbReference>
<evidence type="ECO:0000259" key="2">
    <source>
        <dbReference type="Pfam" id="PF17844"/>
    </source>
</evidence>
<feature type="region of interest" description="Disordered" evidence="1">
    <location>
        <begin position="1"/>
        <end position="22"/>
    </location>
</feature>
<proteinExistence type="predicted"/>
<sequence>MARRRIDPGEGERTVAQWQADRASPAEVRTAVRYTLEELAERVPGTSVEVRVPPAGVVQVIEGPRHTRGTPPNVVETDQQTWLRLVTGQLTWAQALATGAVSASGQRADLDAVLPLFVR</sequence>
<evidence type="ECO:0000313" key="4">
    <source>
        <dbReference type="Proteomes" id="UP000824037"/>
    </source>
</evidence>
<dbReference type="EMBL" id="DXBY01000192">
    <property type="protein sequence ID" value="HIZ36334.1"/>
    <property type="molecule type" value="Genomic_DNA"/>
</dbReference>